<reference evidence="3 4" key="1">
    <citation type="submission" date="2021-06" db="EMBL/GenBank/DDBJ databases">
        <authorList>
            <person name="Sun Q."/>
            <person name="Li D."/>
        </authorList>
    </citation>
    <scope>NUCLEOTIDE SEQUENCE [LARGE SCALE GENOMIC DNA]</scope>
    <source>
        <strain evidence="3 4">MSJ-5</strain>
    </source>
</reference>
<gene>
    <name evidence="3" type="ORF">KQI88_04795</name>
</gene>
<organism evidence="3 4">
    <name type="scientific">Alkaliphilus flagellatus</name>
    <dbReference type="NCBI Taxonomy" id="2841507"/>
    <lineage>
        <taxon>Bacteria</taxon>
        <taxon>Bacillati</taxon>
        <taxon>Bacillota</taxon>
        <taxon>Clostridia</taxon>
        <taxon>Peptostreptococcales</taxon>
        <taxon>Natronincolaceae</taxon>
        <taxon>Alkaliphilus</taxon>
    </lineage>
</organism>
<sequence>MKGKLLSIFLWIAMISIFITGCTSNSVSDSKPEEVIPTEKTSVEPVEKTKVFVPADWVKSVIDGNHPESENYVIIEASWGDVKDNKDYLAAHIPGAVHLNTDDIEEPTYWNIRTGEEIKKVMADYGVTKDTTVIVYGPDSGAARTAFVFLWAGVENVKLIDGGLDAWTNAGYATNEGIENPTVTIEDFGVTIPAHPEYVLSMPEDVKAEMNKNDKFRLVSIRSLEEFEGKTSGYSYIERAGEPQGAVWGYDEPDYLNEDKTFIDFNEAVAMWNEQGVTKDNEIAFYCGTGWRASIPWLMAYENGWKNVKLYDGGWFTWQMDPNNPVQAITPEEATAQYK</sequence>
<dbReference type="RefSeq" id="WP_216415180.1">
    <property type="nucleotide sequence ID" value="NZ_JAHLQK010000001.1"/>
</dbReference>
<dbReference type="Proteomes" id="UP000779508">
    <property type="component" value="Unassembled WGS sequence"/>
</dbReference>
<feature type="domain" description="Rhodanese" evidence="2">
    <location>
        <begin position="270"/>
        <end position="327"/>
    </location>
</feature>
<proteinExistence type="predicted"/>
<dbReference type="PANTHER" id="PTHR11364:SF27">
    <property type="entry name" value="SULFURTRANSFERASE"/>
    <property type="match status" value="1"/>
</dbReference>
<keyword evidence="1" id="KW-0808">Transferase</keyword>
<accession>A0ABS6FZQ2</accession>
<keyword evidence="4" id="KW-1185">Reference proteome</keyword>
<dbReference type="PROSITE" id="PS51257">
    <property type="entry name" value="PROKAR_LIPOPROTEIN"/>
    <property type="match status" value="1"/>
</dbReference>
<name>A0ABS6FZQ2_9FIRM</name>
<dbReference type="PANTHER" id="PTHR11364">
    <property type="entry name" value="THIOSULFATE SULFERTANSFERASE"/>
    <property type="match status" value="1"/>
</dbReference>
<dbReference type="CDD" id="cd01448">
    <property type="entry name" value="TST_Repeat_1"/>
    <property type="match status" value="1"/>
</dbReference>
<evidence type="ECO:0000313" key="4">
    <source>
        <dbReference type="Proteomes" id="UP000779508"/>
    </source>
</evidence>
<dbReference type="SMART" id="SM00450">
    <property type="entry name" value="RHOD"/>
    <property type="match status" value="2"/>
</dbReference>
<dbReference type="InterPro" id="IPR001307">
    <property type="entry name" value="Thiosulphate_STrfase_CS"/>
</dbReference>
<dbReference type="CDD" id="cd01449">
    <property type="entry name" value="TST_Repeat_2"/>
    <property type="match status" value="1"/>
</dbReference>
<dbReference type="PROSITE" id="PS00380">
    <property type="entry name" value="RHODANESE_1"/>
    <property type="match status" value="1"/>
</dbReference>
<dbReference type="InterPro" id="IPR001763">
    <property type="entry name" value="Rhodanese-like_dom"/>
</dbReference>
<dbReference type="PROSITE" id="PS50206">
    <property type="entry name" value="RHODANESE_3"/>
    <property type="match status" value="2"/>
</dbReference>
<evidence type="ECO:0000256" key="1">
    <source>
        <dbReference type="ARBA" id="ARBA00022679"/>
    </source>
</evidence>
<dbReference type="EMBL" id="JAHLQK010000001">
    <property type="protein sequence ID" value="MBU5675726.1"/>
    <property type="molecule type" value="Genomic_DNA"/>
</dbReference>
<dbReference type="Pfam" id="PF00581">
    <property type="entry name" value="Rhodanese"/>
    <property type="match status" value="2"/>
</dbReference>
<comment type="caution">
    <text evidence="3">The sequence shown here is derived from an EMBL/GenBank/DDBJ whole genome shotgun (WGS) entry which is preliminary data.</text>
</comment>
<evidence type="ECO:0000313" key="3">
    <source>
        <dbReference type="EMBL" id="MBU5675726.1"/>
    </source>
</evidence>
<evidence type="ECO:0000259" key="2">
    <source>
        <dbReference type="PROSITE" id="PS50206"/>
    </source>
</evidence>
<feature type="domain" description="Rhodanese" evidence="2">
    <location>
        <begin position="68"/>
        <end position="176"/>
    </location>
</feature>
<protein>
    <submittedName>
        <fullName evidence="3">Sulfurtransferase</fullName>
    </submittedName>
</protein>
<dbReference type="InterPro" id="IPR045078">
    <property type="entry name" value="TST/MPST-like"/>
</dbReference>